<reference evidence="2" key="1">
    <citation type="submission" date="2021-07" db="EMBL/GenBank/DDBJ databases">
        <title>New genus and species of the family Alcaligenaceae.</title>
        <authorList>
            <person name="Hahn M.W."/>
        </authorList>
    </citation>
    <scope>NUCLEOTIDE SEQUENCE</scope>
    <source>
        <strain evidence="2">LF4-65</strain>
    </source>
</reference>
<evidence type="ECO:0000313" key="3">
    <source>
        <dbReference type="Proteomes" id="UP000739565"/>
    </source>
</evidence>
<dbReference type="GO" id="GO:0016787">
    <property type="term" value="F:hydrolase activity"/>
    <property type="evidence" value="ECO:0007669"/>
    <property type="project" value="InterPro"/>
</dbReference>
<protein>
    <submittedName>
        <fullName evidence="2">Amidohydrolase family protein</fullName>
    </submittedName>
</protein>
<proteinExistence type="predicted"/>
<gene>
    <name evidence="2" type="ORF">KZZ10_13120</name>
</gene>
<dbReference type="InterPro" id="IPR006680">
    <property type="entry name" value="Amidohydro-rel"/>
</dbReference>
<dbReference type="SUPFAM" id="SSF51556">
    <property type="entry name" value="Metallo-dependent hydrolases"/>
    <property type="match status" value="1"/>
</dbReference>
<dbReference type="Gene3D" id="3.20.20.140">
    <property type="entry name" value="Metal-dependent hydrolases"/>
    <property type="match status" value="1"/>
</dbReference>
<dbReference type="PANTHER" id="PTHR35563:SF2">
    <property type="entry name" value="BARREL METAL-DEPENDENT HYDROLASE, PUTATIVE (AFU_ORTHOLOGUE AFUA_1G16240)-RELATED"/>
    <property type="match status" value="1"/>
</dbReference>
<dbReference type="PANTHER" id="PTHR35563">
    <property type="entry name" value="BARREL METAL-DEPENDENT HYDROLASE, PUTATIVE (AFU_ORTHOLOGUE AFUA_1G16240)-RELATED"/>
    <property type="match status" value="1"/>
</dbReference>
<accession>A0A953T8C6</accession>
<evidence type="ECO:0000259" key="1">
    <source>
        <dbReference type="Pfam" id="PF04909"/>
    </source>
</evidence>
<dbReference type="RefSeq" id="WP_259661984.1">
    <property type="nucleotide sequence ID" value="NZ_JAHXRI010000010.1"/>
</dbReference>
<evidence type="ECO:0000313" key="2">
    <source>
        <dbReference type="EMBL" id="MBZ1351589.1"/>
    </source>
</evidence>
<name>A0A953T8C6_9BURK</name>
<keyword evidence="3" id="KW-1185">Reference proteome</keyword>
<dbReference type="AlphaFoldDB" id="A0A953T8C6"/>
<dbReference type="Proteomes" id="UP000739565">
    <property type="component" value="Unassembled WGS sequence"/>
</dbReference>
<organism evidence="2 3">
    <name type="scientific">Zwartia hollandica</name>
    <dbReference type="NCBI Taxonomy" id="324606"/>
    <lineage>
        <taxon>Bacteria</taxon>
        <taxon>Pseudomonadati</taxon>
        <taxon>Pseudomonadota</taxon>
        <taxon>Betaproteobacteria</taxon>
        <taxon>Burkholderiales</taxon>
        <taxon>Alcaligenaceae</taxon>
        <taxon>Zwartia</taxon>
    </lineage>
</organism>
<comment type="caution">
    <text evidence="2">The sequence shown here is derived from an EMBL/GenBank/DDBJ whole genome shotgun (WGS) entry which is preliminary data.</text>
</comment>
<dbReference type="InterPro" id="IPR032466">
    <property type="entry name" value="Metal_Hydrolase"/>
</dbReference>
<feature type="domain" description="Amidohydrolase-related" evidence="1">
    <location>
        <begin position="24"/>
        <end position="285"/>
    </location>
</feature>
<sequence length="290" mass="32216">MNTSEYLPFDPMVASKKRLPRGTVDCHFHVFEDPQTYPFTANRSYTPSLAPWAAFEKMNDTIGADRAVLVHPSVYGYDHRTLYDTMQAHPGRLRAVGVLAADTPEAEIERLHKAGTRGARVNILFAGGNQLSDAEALAERIKPFGWHIQFLVDVSAQPGIPSWAAKLGVPVVFDHFGHPSTPDVRNAGFQNMCALVKEGTAWVKLSGAYRVVEATNKWAAIHPFVDALLATRTDRLVWGTDWPHPNIPTPMPNDGDIADAVFDWLSTEGLRQQILVRNPEVLYDFPTFIA</sequence>
<dbReference type="InterPro" id="IPR052358">
    <property type="entry name" value="Aro_Compnd_Degr_Hydrolases"/>
</dbReference>
<dbReference type="Pfam" id="PF04909">
    <property type="entry name" value="Amidohydro_2"/>
    <property type="match status" value="1"/>
</dbReference>
<dbReference type="EMBL" id="JAHXRI010000010">
    <property type="protein sequence ID" value="MBZ1351589.1"/>
    <property type="molecule type" value="Genomic_DNA"/>
</dbReference>